<dbReference type="Gene3D" id="2.60.40.10">
    <property type="entry name" value="Immunoglobulins"/>
    <property type="match status" value="4"/>
</dbReference>
<dbReference type="EMBL" id="ATBP01000107">
    <property type="protein sequence ID" value="ETR72851.1"/>
    <property type="molecule type" value="Genomic_DNA"/>
</dbReference>
<dbReference type="InterPro" id="IPR022409">
    <property type="entry name" value="PKD/Chitinase_dom"/>
</dbReference>
<dbReference type="InterPro" id="IPR035986">
    <property type="entry name" value="PKD_dom_sf"/>
</dbReference>
<reference evidence="3" key="1">
    <citation type="submission" date="2012-11" db="EMBL/GenBank/DDBJ databases">
        <authorList>
            <person name="Lucero-Rivera Y.E."/>
            <person name="Tovar-Ramirez D."/>
        </authorList>
    </citation>
    <scope>NUCLEOTIDE SEQUENCE [LARGE SCALE GENOMIC DNA]</scope>
    <source>
        <strain evidence="3">Araruama</strain>
    </source>
</reference>
<dbReference type="CDD" id="cd00146">
    <property type="entry name" value="PKD"/>
    <property type="match status" value="1"/>
</dbReference>
<dbReference type="SUPFAM" id="SSF49265">
    <property type="entry name" value="Fibronectin type III"/>
    <property type="match status" value="1"/>
</dbReference>
<dbReference type="PROSITE" id="PS00018">
    <property type="entry name" value="EF_HAND_1"/>
    <property type="match status" value="1"/>
</dbReference>
<dbReference type="SUPFAM" id="SSF49299">
    <property type="entry name" value="PKD domain"/>
    <property type="match status" value="1"/>
</dbReference>
<dbReference type="SMART" id="SM00089">
    <property type="entry name" value="PKD"/>
    <property type="match status" value="1"/>
</dbReference>
<gene>
    <name evidence="2" type="ORF">OMM_01389</name>
</gene>
<dbReference type="InterPro" id="IPR036116">
    <property type="entry name" value="FN3_sf"/>
</dbReference>
<protein>
    <recommendedName>
        <fullName evidence="1">PKD domain-containing protein</fullName>
    </recommendedName>
</protein>
<dbReference type="Pfam" id="PF18911">
    <property type="entry name" value="PKD_4"/>
    <property type="match status" value="1"/>
</dbReference>
<dbReference type="Proteomes" id="UP000189670">
    <property type="component" value="Unassembled WGS sequence"/>
</dbReference>
<evidence type="ECO:0000313" key="3">
    <source>
        <dbReference type="Proteomes" id="UP000189670"/>
    </source>
</evidence>
<dbReference type="Pfam" id="PF16403">
    <property type="entry name" value="Bact_surface_Ig-like"/>
    <property type="match status" value="1"/>
</dbReference>
<dbReference type="Gene3D" id="3.40.50.1460">
    <property type="match status" value="1"/>
</dbReference>
<dbReference type="InterPro" id="IPR018247">
    <property type="entry name" value="EF_Hand_1_Ca_BS"/>
</dbReference>
<feature type="domain" description="PKD" evidence="1">
    <location>
        <begin position="752"/>
        <end position="789"/>
    </location>
</feature>
<dbReference type="GO" id="GO:0008233">
    <property type="term" value="F:peptidase activity"/>
    <property type="evidence" value="ECO:0007669"/>
    <property type="project" value="InterPro"/>
</dbReference>
<evidence type="ECO:0000313" key="2">
    <source>
        <dbReference type="EMBL" id="ETR72851.1"/>
    </source>
</evidence>
<proteinExistence type="predicted"/>
<dbReference type="Pfam" id="PF17963">
    <property type="entry name" value="Big_9"/>
    <property type="match status" value="1"/>
</dbReference>
<dbReference type="PROSITE" id="PS50093">
    <property type="entry name" value="PKD"/>
    <property type="match status" value="1"/>
</dbReference>
<dbReference type="InterPro" id="IPR013783">
    <property type="entry name" value="Ig-like_fold"/>
</dbReference>
<sequence length="1736" mass="194880">MTETVQTNTLFTLNFKLKENATTGTYPIVIQPTVINNPDIGYSEDTPIDMVVGFDPSESLTSDKCFPVLLNKDTQPFEGSITIRSIQKKLPPVIRLIGDNPLYIKKGQTYIESGSVVTDEDNIDVSSYIHIYHEVNVNKVGNYTVYYYLADPNIFGYKYEYTYSETIEPFVSDLQPEEINNLIKEDNLIALITRDVFIVNPVQTVSLSAEYSIVNVFNNINIEATYSTSDFGKSFNVGVRLHFDSSKLEFVRFLDLLQEPIPILLDPTPRDDTDNFDNDSNTDQYVLMAWALTTESFPYTSLPAKLADLEFKTISTGRGHVNTSFSSLSDGYSGNPGSTVITIEKNETNPPIISDINDQTVSKGSSFTNIVLDNFVNDFDNQDSELTWTATGQTVLSITITNNIAIIKTPNQDWIGSETITFTVIDPKGLTASELVVFTVNPVLSAFWTDLNSDQHINSLSLEQGENKTIRFKADVQSDKTLKFFKFSIEYNPEKVEAVAIKTKDSIFPPAAMNTSTAGKIIFAGFDVTGVIGPTTISFIDITLTGLQPGSFTITSIVNDFGASSNDEFKPTPETLNVNVKGISAYWTELDSDQHINTLSLEQGENKNIRFNAEVPSGKLLRGYGFFIGYNSDIVSFSPTKTSGSAFPPTNVNTSTHGQLRFSGFDVTGVIGPETISFIDITLTGLQPGAFDITTIVENYGTDTSYEFKPFPEILHINVLKPQCHTKAEFSYSQEPNNFIVNFDALSSTGQSYTWNFGDGATANGQSMTHTFASAQNYTVSLIVSDNSGICIDSIQKNIQLMQPPTITVTPNQGISSGQIRVIISSDSDTLEYQLNDQSWQTYNTPLYFIDEGHYQIIARLSNNNRFTSQPVSFEIDRTPQNVKVIKQKNGSVKLQWDYITGYDTLTYNVYRSEMPNGLFYRVDTGQHGFYSINNEKVYYTDFYLTNGRTYYYKVKSCLNDQESLEFSNMASAAPEKSFEFSCRSIDFESKTIVRNTRMAYVGDSVKFYFQIMPSEKFKGVIEASCNDLPNHVSFAFLLNDQDYGASMHDINLPATFVLNINIGSAALSGEYHFKLLLENVWNNASSNFWEIPLILIIKEKSDSGIFIDISKQPEATLFDKKRHFTQQSCQSIKTRNLIDDMLTYRIRKFEPVEIHGEILPKSQQQIHIQLENSDGQFVTSTTVETDESGKFNLSGWLSTFDLNEYKLSAQWTDSMTNTHVSQPRRIIIEKGTVILTCNRPSNILPQLNKDYTISGTTLPVKIGRVFLSLISPENQMYSFHCDLGNDGRYQLTRAFFNQRGIWKIKAYWSGDDTFIGCESEFLVVPVDVSAGRAIILGGGEGEIHNLLFQLVRKLTSDAYRDFKLRGFSDEMIYYSINSEMVDIDHDEKPDDIVDNQKPSADSFLSAIEDHFAFEVNETTPLFIYMFGHGTNDARFIVLGNDEWIDADQLNQSLNIIQQKTGCVVILILESCFSGAFIDSISSNRRVILTSTGNSWYQFDSAGEIVFSRFLFEQLRQNKNLKYAYEYSKKQMQKIGYSSPLLDDNGDGLSDDNDGELSLNQYFKGNITMNVSVSIDENSINMPYLVHSAKSLDISARVFRGDLETEKVWAQIIPPDTNLTENDDLITLQQSVLSYNQNSHAYEGKLRCLTQAGLYKIVLIASQVNNILSSPVIEYLTVEKETDPADINSDGKIDLTDLILGLRITAGFQIDEDLIVCGMNGFSFSLKDLIRIMSYY</sequence>
<dbReference type="Pfam" id="PF01650">
    <property type="entry name" value="Peptidase_C13"/>
    <property type="match status" value="1"/>
</dbReference>
<accession>A0A1V1PDB3</accession>
<dbReference type="InterPro" id="IPR000601">
    <property type="entry name" value="PKD_dom"/>
</dbReference>
<comment type="caution">
    <text evidence="2">The sequence shown here is derived from an EMBL/GenBank/DDBJ whole genome shotgun (WGS) entry which is preliminary data.</text>
</comment>
<evidence type="ECO:0000259" key="1">
    <source>
        <dbReference type="PROSITE" id="PS50093"/>
    </source>
</evidence>
<organism evidence="2 3">
    <name type="scientific">Candidatus Magnetoglobus multicellularis str. Araruama</name>
    <dbReference type="NCBI Taxonomy" id="890399"/>
    <lineage>
        <taxon>Bacteria</taxon>
        <taxon>Pseudomonadati</taxon>
        <taxon>Thermodesulfobacteriota</taxon>
        <taxon>Desulfobacteria</taxon>
        <taxon>Desulfobacterales</taxon>
        <taxon>Desulfobacteraceae</taxon>
        <taxon>Candidatus Magnetoglobus</taxon>
    </lineage>
</organism>
<name>A0A1V1PDB3_9BACT</name>
<dbReference type="GO" id="GO:0006508">
    <property type="term" value="P:proteolysis"/>
    <property type="evidence" value="ECO:0007669"/>
    <property type="project" value="InterPro"/>
</dbReference>
<dbReference type="InterPro" id="IPR001096">
    <property type="entry name" value="Peptidase_C13"/>
</dbReference>
<dbReference type="InterPro" id="IPR032179">
    <property type="entry name" value="Cry22Aa_Ig-like"/>
</dbReference>